<gene>
    <name evidence="2" type="ORF">BZ3500_MVSOF-1268-A1-R1_CHR5-2G08084</name>
</gene>
<proteinExistence type="predicted"/>
<keyword evidence="1" id="KW-0175">Coiled coil</keyword>
<protein>
    <submittedName>
        <fullName evidence="2">BZ3500_MvSof-1268-A1-R1_Chr5-2g08084 protein</fullName>
    </submittedName>
</protein>
<reference evidence="3" key="1">
    <citation type="submission" date="2016-10" db="EMBL/GenBank/DDBJ databases">
        <authorList>
            <person name="Jeantristanb JTB J.-T."/>
            <person name="Ricardo R."/>
        </authorList>
    </citation>
    <scope>NUCLEOTIDE SEQUENCE [LARGE SCALE GENOMIC DNA]</scope>
</reference>
<dbReference type="Proteomes" id="UP000249723">
    <property type="component" value="Unassembled WGS sequence"/>
</dbReference>
<name>A0A2X0KMY4_9BASI</name>
<organism evidence="2 3">
    <name type="scientific">Microbotryum saponariae</name>
    <dbReference type="NCBI Taxonomy" id="289078"/>
    <lineage>
        <taxon>Eukaryota</taxon>
        <taxon>Fungi</taxon>
        <taxon>Dikarya</taxon>
        <taxon>Basidiomycota</taxon>
        <taxon>Pucciniomycotina</taxon>
        <taxon>Microbotryomycetes</taxon>
        <taxon>Microbotryales</taxon>
        <taxon>Microbotryaceae</taxon>
        <taxon>Microbotryum</taxon>
    </lineage>
</organism>
<feature type="coiled-coil region" evidence="1">
    <location>
        <begin position="24"/>
        <end position="65"/>
    </location>
</feature>
<evidence type="ECO:0000256" key="1">
    <source>
        <dbReference type="SAM" id="Coils"/>
    </source>
</evidence>
<accession>A0A2X0KMY4</accession>
<dbReference type="AlphaFoldDB" id="A0A2X0KMY4"/>
<evidence type="ECO:0000313" key="2">
    <source>
        <dbReference type="EMBL" id="SCZ92666.1"/>
    </source>
</evidence>
<dbReference type="OrthoDB" id="10412473at2759"/>
<sequence>MSSRNSETIDWRGCAEQAEGALELQQLEAERDLACAQRDSLQARVAALETANEGLRERIRDFEDHDGVKVEDGK</sequence>
<keyword evidence="3" id="KW-1185">Reference proteome</keyword>
<evidence type="ECO:0000313" key="3">
    <source>
        <dbReference type="Proteomes" id="UP000249723"/>
    </source>
</evidence>
<dbReference type="EMBL" id="FMWP01000018">
    <property type="protein sequence ID" value="SCZ92666.1"/>
    <property type="molecule type" value="Genomic_DNA"/>
</dbReference>